<dbReference type="GO" id="GO:0034456">
    <property type="term" value="C:UTP-C complex"/>
    <property type="evidence" value="ECO:0007669"/>
    <property type="project" value="TreeGrafter"/>
</dbReference>
<dbReference type="AlphaFoldDB" id="A0A1E3PJQ7"/>
<dbReference type="Gene3D" id="2.20.25.20">
    <property type="match status" value="1"/>
</dbReference>
<dbReference type="PANTHER" id="PTHR11740:SF39">
    <property type="entry name" value="CASEIN KINASE II SUBUNIT BETA"/>
    <property type="match status" value="1"/>
</dbReference>
<evidence type="ECO:0000313" key="5">
    <source>
        <dbReference type="Proteomes" id="UP000095009"/>
    </source>
</evidence>
<comment type="function">
    <text evidence="2 3">Regulatory subunit of casein kinase II/CK2. As part of the kinase complex regulates the basal catalytic activity of the alpha subunit a constitutively active serine/threonine-protein kinase that phosphorylates a large number of substrates containing acidic residues C-terminal to the phosphorylated serine or threonine.</text>
</comment>
<accession>A0A1E3PJQ7</accession>
<dbReference type="FunFam" id="1.10.1820.10:FF:000005">
    <property type="entry name" value="Casein kinase II subunit beta"/>
    <property type="match status" value="1"/>
</dbReference>
<proteinExistence type="inferred from homology"/>
<comment type="subunit">
    <text evidence="3">Tetramer of two alpha and two beta subunits.</text>
</comment>
<name>A0A1E3PJQ7_9ASCO</name>
<dbReference type="PRINTS" id="PR00472">
    <property type="entry name" value="CASNKINASEII"/>
</dbReference>
<dbReference type="GO" id="GO:0005956">
    <property type="term" value="C:protein kinase CK2 complex"/>
    <property type="evidence" value="ECO:0007669"/>
    <property type="project" value="UniProtKB-UniRule"/>
</dbReference>
<dbReference type="InterPro" id="IPR035991">
    <property type="entry name" value="Casein_kinase_II_beta-like"/>
</dbReference>
<gene>
    <name evidence="4" type="ORF">NADFUDRAFT_25602</name>
</gene>
<dbReference type="STRING" id="857566.A0A1E3PJQ7"/>
<dbReference type="OrthoDB" id="3971593at2759"/>
<comment type="similarity">
    <text evidence="1 3">Belongs to the casein kinase 2 subunit beta family.</text>
</comment>
<dbReference type="SMART" id="SM01085">
    <property type="entry name" value="CK_II_beta"/>
    <property type="match status" value="1"/>
</dbReference>
<reference evidence="4 5" key="1">
    <citation type="journal article" date="2016" name="Proc. Natl. Acad. Sci. U.S.A.">
        <title>Comparative genomics of biotechnologically important yeasts.</title>
        <authorList>
            <person name="Riley R."/>
            <person name="Haridas S."/>
            <person name="Wolfe K.H."/>
            <person name="Lopes M.R."/>
            <person name="Hittinger C.T."/>
            <person name="Goeker M."/>
            <person name="Salamov A.A."/>
            <person name="Wisecaver J.H."/>
            <person name="Long T.M."/>
            <person name="Calvey C.H."/>
            <person name="Aerts A.L."/>
            <person name="Barry K.W."/>
            <person name="Choi C."/>
            <person name="Clum A."/>
            <person name="Coughlan A.Y."/>
            <person name="Deshpande S."/>
            <person name="Douglass A.P."/>
            <person name="Hanson S.J."/>
            <person name="Klenk H.-P."/>
            <person name="LaButti K.M."/>
            <person name="Lapidus A."/>
            <person name="Lindquist E.A."/>
            <person name="Lipzen A.M."/>
            <person name="Meier-Kolthoff J.P."/>
            <person name="Ohm R.A."/>
            <person name="Otillar R.P."/>
            <person name="Pangilinan J.L."/>
            <person name="Peng Y."/>
            <person name="Rokas A."/>
            <person name="Rosa C.A."/>
            <person name="Scheuner C."/>
            <person name="Sibirny A.A."/>
            <person name="Slot J.C."/>
            <person name="Stielow J.B."/>
            <person name="Sun H."/>
            <person name="Kurtzman C.P."/>
            <person name="Blackwell M."/>
            <person name="Grigoriev I.V."/>
            <person name="Jeffries T.W."/>
        </authorList>
    </citation>
    <scope>NUCLEOTIDE SEQUENCE [LARGE SCALE GENOMIC DNA]</scope>
    <source>
        <strain evidence="4 5">DSM 6958</strain>
    </source>
</reference>
<dbReference type="GO" id="GO:0006359">
    <property type="term" value="P:regulation of transcription by RNA polymerase III"/>
    <property type="evidence" value="ECO:0007669"/>
    <property type="project" value="TreeGrafter"/>
</dbReference>
<organism evidence="4 5">
    <name type="scientific">Nadsonia fulvescens var. elongata DSM 6958</name>
    <dbReference type="NCBI Taxonomy" id="857566"/>
    <lineage>
        <taxon>Eukaryota</taxon>
        <taxon>Fungi</taxon>
        <taxon>Dikarya</taxon>
        <taxon>Ascomycota</taxon>
        <taxon>Saccharomycotina</taxon>
        <taxon>Dipodascomycetes</taxon>
        <taxon>Dipodascales</taxon>
        <taxon>Dipodascales incertae sedis</taxon>
        <taxon>Nadsonia</taxon>
    </lineage>
</organism>
<sequence length="224" mass="26136">MTAPEEYGSGSDYSEEYWVDWFLGAKGNEYFCDVEQDFILDRFNLTGLQSEVEHFQLALDLITDELDLEEFSEDHRYVLDESARKLYGLIHARFILSPRGLQKMLEKYKNSDFGRCPRLHCNLHPLLPIGIYEKQGQGTVKLYCSKCEELYNPKSIRHSNIDGAYFGANFPAMLMQTFANIIPAKPKEIYVPKIFGFKIHEQAKLARWKEKKRSEMEVRLSKDD</sequence>
<dbReference type="FunFam" id="2.20.25.20:FF:000001">
    <property type="entry name" value="Casein kinase II subunit beta"/>
    <property type="match status" value="1"/>
</dbReference>
<evidence type="ECO:0000256" key="1">
    <source>
        <dbReference type="ARBA" id="ARBA00006941"/>
    </source>
</evidence>
<protein>
    <recommendedName>
        <fullName evidence="3">Casein kinase II subunit beta</fullName>
        <shortName evidence="3">CK II beta</shortName>
    </recommendedName>
</protein>
<dbReference type="InterPro" id="IPR000704">
    <property type="entry name" value="Casein_kinase_II_reg-sub"/>
</dbReference>
<dbReference type="GO" id="GO:0016301">
    <property type="term" value="F:kinase activity"/>
    <property type="evidence" value="ECO:0007669"/>
    <property type="project" value="UniProtKB-KW"/>
</dbReference>
<dbReference type="SUPFAM" id="SSF57798">
    <property type="entry name" value="Casein kinase II beta subunit"/>
    <property type="match status" value="1"/>
</dbReference>
<evidence type="ECO:0000313" key="4">
    <source>
        <dbReference type="EMBL" id="ODQ65077.1"/>
    </source>
</evidence>
<keyword evidence="4" id="KW-0808">Transferase</keyword>
<keyword evidence="5" id="KW-1185">Reference proteome</keyword>
<dbReference type="Proteomes" id="UP000095009">
    <property type="component" value="Unassembled WGS sequence"/>
</dbReference>
<dbReference type="GO" id="GO:0030291">
    <property type="term" value="F:protein serine/threonine kinase inhibitor activity"/>
    <property type="evidence" value="ECO:0007669"/>
    <property type="project" value="UniProtKB-ARBA"/>
</dbReference>
<dbReference type="Gene3D" id="1.10.1820.10">
    <property type="entry name" value="protein kinase ck2 holoenzyme, chain C, domain 1"/>
    <property type="match status" value="1"/>
</dbReference>
<evidence type="ECO:0000256" key="3">
    <source>
        <dbReference type="RuleBase" id="RU361268"/>
    </source>
</evidence>
<keyword evidence="4" id="KW-0418">Kinase</keyword>
<dbReference type="GO" id="GO:0005737">
    <property type="term" value="C:cytoplasm"/>
    <property type="evidence" value="ECO:0007669"/>
    <property type="project" value="TreeGrafter"/>
</dbReference>
<dbReference type="Pfam" id="PF01214">
    <property type="entry name" value="CK_II_beta"/>
    <property type="match status" value="1"/>
</dbReference>
<dbReference type="InterPro" id="IPR016149">
    <property type="entry name" value="Casein_kin_II_reg-sub_N"/>
</dbReference>
<dbReference type="PANTHER" id="PTHR11740">
    <property type="entry name" value="CASEIN KINASE II SUBUNIT BETA"/>
    <property type="match status" value="1"/>
</dbReference>
<dbReference type="EMBL" id="KV454410">
    <property type="protein sequence ID" value="ODQ65077.1"/>
    <property type="molecule type" value="Genomic_DNA"/>
</dbReference>
<evidence type="ECO:0000256" key="2">
    <source>
        <dbReference type="ARBA" id="ARBA00045899"/>
    </source>
</evidence>